<evidence type="ECO:0000256" key="1">
    <source>
        <dbReference type="SAM" id="MobiDB-lite"/>
    </source>
</evidence>
<proteinExistence type="predicted"/>
<evidence type="ECO:0000313" key="2">
    <source>
        <dbReference type="EMBL" id="PIO71701.1"/>
    </source>
</evidence>
<keyword evidence="3" id="KW-1185">Reference proteome</keyword>
<evidence type="ECO:0000313" key="3">
    <source>
        <dbReference type="Proteomes" id="UP000230423"/>
    </source>
</evidence>
<name>A0A2G9UN45_TELCI</name>
<dbReference type="EMBL" id="KZ345874">
    <property type="protein sequence ID" value="PIO71701.1"/>
    <property type="molecule type" value="Genomic_DNA"/>
</dbReference>
<dbReference type="Proteomes" id="UP000230423">
    <property type="component" value="Unassembled WGS sequence"/>
</dbReference>
<reference evidence="2 3" key="1">
    <citation type="submission" date="2015-09" db="EMBL/GenBank/DDBJ databases">
        <title>Draft genome of the parasitic nematode Teladorsagia circumcincta isolate WARC Sus (inbred).</title>
        <authorList>
            <person name="Mitreva M."/>
        </authorList>
    </citation>
    <scope>NUCLEOTIDE SEQUENCE [LARGE SCALE GENOMIC DNA]</scope>
    <source>
        <strain evidence="2 3">S</strain>
    </source>
</reference>
<feature type="region of interest" description="Disordered" evidence="1">
    <location>
        <begin position="39"/>
        <end position="106"/>
    </location>
</feature>
<accession>A0A2G9UN45</accession>
<feature type="compositionally biased region" description="Polar residues" evidence="1">
    <location>
        <begin position="73"/>
        <end position="88"/>
    </location>
</feature>
<gene>
    <name evidence="2" type="ORF">TELCIR_06393</name>
</gene>
<organism evidence="2 3">
    <name type="scientific">Teladorsagia circumcincta</name>
    <name type="common">Brown stomach worm</name>
    <name type="synonym">Ostertagia circumcincta</name>
    <dbReference type="NCBI Taxonomy" id="45464"/>
    <lineage>
        <taxon>Eukaryota</taxon>
        <taxon>Metazoa</taxon>
        <taxon>Ecdysozoa</taxon>
        <taxon>Nematoda</taxon>
        <taxon>Chromadorea</taxon>
        <taxon>Rhabditida</taxon>
        <taxon>Rhabditina</taxon>
        <taxon>Rhabditomorpha</taxon>
        <taxon>Strongyloidea</taxon>
        <taxon>Trichostrongylidae</taxon>
        <taxon>Teladorsagia</taxon>
    </lineage>
</organism>
<protein>
    <submittedName>
        <fullName evidence="2">Uncharacterized protein</fullName>
    </submittedName>
</protein>
<sequence>MNLNWPFTTVAMCGCNSSILYDGQPMSGTENMAIKDVEGTEAGAVSDHENRSPILKESQHPYRKRVHDVGEPDSSSAPHRTRTETMSTVPAGRKTASHLIPTLDAF</sequence>
<dbReference type="AlphaFoldDB" id="A0A2G9UN45"/>